<reference evidence="2 3" key="1">
    <citation type="submission" date="2020-10" db="EMBL/GenBank/DDBJ databases">
        <title>Myceligenerans pegani sp. nov., an endophytic actinomycete isolated from Peganum harmala L. in Xinjiang, China.</title>
        <authorList>
            <person name="Xin L."/>
        </authorList>
    </citation>
    <scope>NUCLEOTIDE SEQUENCE [LARGE SCALE GENOMIC DNA]</scope>
    <source>
        <strain evidence="2 3">TRM65318</strain>
    </source>
</reference>
<sequence>MILSAQGLVTLIIGWGVLIALVVAIVDAARRPDNGYRSEGKLDKTKWMLILGFAGVVALLGALGMIGVFLNLVAVVPAAIYWVDVRPRLLRYGTGGGPQRPGGNAGGW</sequence>
<keyword evidence="1" id="KW-1133">Transmembrane helix</keyword>
<comment type="caution">
    <text evidence="2">The sequence shown here is derived from an EMBL/GenBank/DDBJ whole genome shotgun (WGS) entry which is preliminary data.</text>
</comment>
<keyword evidence="3" id="KW-1185">Reference proteome</keyword>
<keyword evidence="1" id="KW-0472">Membrane</keyword>
<proteinExistence type="predicted"/>
<accession>A0ABR9MUR5</accession>
<evidence type="ECO:0000313" key="2">
    <source>
        <dbReference type="EMBL" id="MBE1875129.1"/>
    </source>
</evidence>
<organism evidence="2 3">
    <name type="scientific">Myceligenerans pegani</name>
    <dbReference type="NCBI Taxonomy" id="2776917"/>
    <lineage>
        <taxon>Bacteria</taxon>
        <taxon>Bacillati</taxon>
        <taxon>Actinomycetota</taxon>
        <taxon>Actinomycetes</taxon>
        <taxon>Micrococcales</taxon>
        <taxon>Promicromonosporaceae</taxon>
        <taxon>Myceligenerans</taxon>
    </lineage>
</organism>
<dbReference type="Pfam" id="PF10724">
    <property type="entry name" value="DUF2516"/>
    <property type="match status" value="1"/>
</dbReference>
<name>A0ABR9MUR5_9MICO</name>
<evidence type="ECO:0000313" key="3">
    <source>
        <dbReference type="Proteomes" id="UP000625527"/>
    </source>
</evidence>
<protein>
    <submittedName>
        <fullName evidence="2">DUF2516 family protein</fullName>
    </submittedName>
</protein>
<dbReference type="Proteomes" id="UP000625527">
    <property type="component" value="Unassembled WGS sequence"/>
</dbReference>
<gene>
    <name evidence="2" type="ORF">IHE71_05310</name>
</gene>
<feature type="transmembrane region" description="Helical" evidence="1">
    <location>
        <begin position="6"/>
        <end position="26"/>
    </location>
</feature>
<evidence type="ECO:0000256" key="1">
    <source>
        <dbReference type="SAM" id="Phobius"/>
    </source>
</evidence>
<keyword evidence="1" id="KW-0812">Transmembrane</keyword>
<dbReference type="RefSeq" id="WP_192861705.1">
    <property type="nucleotide sequence ID" value="NZ_JADAQT010000058.1"/>
</dbReference>
<feature type="transmembrane region" description="Helical" evidence="1">
    <location>
        <begin position="47"/>
        <end position="80"/>
    </location>
</feature>
<dbReference type="InterPro" id="IPR019662">
    <property type="entry name" value="DUF2516"/>
</dbReference>
<dbReference type="EMBL" id="JADAQT010000058">
    <property type="protein sequence ID" value="MBE1875129.1"/>
    <property type="molecule type" value="Genomic_DNA"/>
</dbReference>